<keyword evidence="4" id="KW-0799">Topoisomerase</keyword>
<keyword evidence="11" id="KW-1185">Reference proteome</keyword>
<evidence type="ECO:0000313" key="11">
    <source>
        <dbReference type="Proteomes" id="UP000199120"/>
    </source>
</evidence>
<dbReference type="Gene3D" id="1.10.132.120">
    <property type="match status" value="1"/>
</dbReference>
<evidence type="ECO:0000256" key="1">
    <source>
        <dbReference type="ARBA" id="ARBA00000213"/>
    </source>
</evidence>
<dbReference type="STRING" id="416943.SAMN05445871_1842"/>
<sequence>MRIDTSPPPGPSAPADDADAPAKRTVRVGRQKKPAAMERSNGSARRKPERGAASAGVEPRARHAKLAATRSAVPPPFLAEKAAPRARALRRSSDLTPGYTRRPQGDRFAYFDTDGRRIRDAETIARIDSLAIPPAYTDVWICADELGHLQATGRDARGRKQYRYHPRWRDARDRDKFAKLAGFARALPRIRARVAADLRQRGLPRDKVAAAIVRLLDSTLVRIGNEEYVRENASYGLTTLCKRHLRTDGQRLTLCFNGKHGISHEVPVDDPDVVRVIRGCAEHRGRALFRYVDANGVHKISAADVNAYLHAAGGDAFTAKDYRTWAASAIALERLRAAEPPRSARAARSAVVQVAREVAALLRNTPAVCRASYIHPAIIEAFAAGQLPALRCRVRSAGLSIAERRLATLLSACTPDR</sequence>
<dbReference type="GO" id="GO:0006265">
    <property type="term" value="P:DNA topological change"/>
    <property type="evidence" value="ECO:0007669"/>
    <property type="project" value="InterPro"/>
</dbReference>
<keyword evidence="6 10" id="KW-0413">Isomerase</keyword>
<dbReference type="Proteomes" id="UP000199120">
    <property type="component" value="Unassembled WGS sequence"/>
</dbReference>
<proteinExistence type="inferred from homology"/>
<dbReference type="AlphaFoldDB" id="A0A1H7J5J5"/>
<dbReference type="GO" id="GO:0003677">
    <property type="term" value="F:DNA binding"/>
    <property type="evidence" value="ECO:0007669"/>
    <property type="project" value="UniProtKB-KW"/>
</dbReference>
<feature type="compositionally biased region" description="Pro residues" evidence="7">
    <location>
        <begin position="1"/>
        <end position="12"/>
    </location>
</feature>
<evidence type="ECO:0000256" key="2">
    <source>
        <dbReference type="ARBA" id="ARBA00006645"/>
    </source>
</evidence>
<name>A0A1H7J5J5_9BURK</name>
<organism evidence="10 11">
    <name type="scientific">Paraburkholderia caballeronis</name>
    <dbReference type="NCBI Taxonomy" id="416943"/>
    <lineage>
        <taxon>Bacteria</taxon>
        <taxon>Pseudomonadati</taxon>
        <taxon>Pseudomonadota</taxon>
        <taxon>Betaproteobacteria</taxon>
        <taxon>Burkholderiales</taxon>
        <taxon>Burkholderiaceae</taxon>
        <taxon>Paraburkholderia</taxon>
    </lineage>
</organism>
<dbReference type="Gene3D" id="3.30.66.10">
    <property type="entry name" value="DNA topoisomerase I domain"/>
    <property type="match status" value="1"/>
</dbReference>
<evidence type="ECO:0000313" key="10">
    <source>
        <dbReference type="EMBL" id="SEK69876.1"/>
    </source>
</evidence>
<reference evidence="11" key="1">
    <citation type="submission" date="2016-10" db="EMBL/GenBank/DDBJ databases">
        <authorList>
            <person name="Varghese N."/>
            <person name="Submissions S."/>
        </authorList>
    </citation>
    <scope>NUCLEOTIDE SEQUENCE [LARGE SCALE GENOMIC DNA]</scope>
    <source>
        <strain evidence="11">LMG 26416</strain>
    </source>
</reference>
<dbReference type="Pfam" id="PF01028">
    <property type="entry name" value="Topoisom_I"/>
    <property type="match status" value="1"/>
</dbReference>
<gene>
    <name evidence="10" type="ORF">SAMN05192542_103147</name>
</gene>
<accession>A0A1H7J5J5</accession>
<dbReference type="EC" id="5.6.2.1" evidence="3"/>
<dbReference type="Gene3D" id="3.90.15.10">
    <property type="entry name" value="Topoisomerase I, Chain A, domain 3"/>
    <property type="match status" value="1"/>
</dbReference>
<dbReference type="PROSITE" id="PS52038">
    <property type="entry name" value="TOPO_IB_2"/>
    <property type="match status" value="1"/>
</dbReference>
<feature type="domain" description="DNA topoisomerase IB N-terminal" evidence="9">
    <location>
        <begin position="107"/>
        <end position="155"/>
    </location>
</feature>
<dbReference type="InterPro" id="IPR011010">
    <property type="entry name" value="DNA_brk_join_enz"/>
</dbReference>
<dbReference type="EMBL" id="FOAJ01000003">
    <property type="protein sequence ID" value="SEK69876.1"/>
    <property type="molecule type" value="Genomic_DNA"/>
</dbReference>
<dbReference type="GO" id="GO:0003917">
    <property type="term" value="F:DNA topoisomerase type I (single strand cut, ATP-independent) activity"/>
    <property type="evidence" value="ECO:0007669"/>
    <property type="project" value="UniProtKB-EC"/>
</dbReference>
<feature type="region of interest" description="Disordered" evidence="7">
    <location>
        <begin position="81"/>
        <end position="101"/>
    </location>
</feature>
<evidence type="ECO:0000256" key="5">
    <source>
        <dbReference type="ARBA" id="ARBA00023125"/>
    </source>
</evidence>
<feature type="region of interest" description="Disordered" evidence="7">
    <location>
        <begin position="1"/>
        <end position="61"/>
    </location>
</feature>
<keyword evidence="5" id="KW-0238">DNA-binding</keyword>
<feature type="compositionally biased region" description="Basic residues" evidence="7">
    <location>
        <begin position="24"/>
        <end position="33"/>
    </location>
</feature>
<comment type="similarity">
    <text evidence="2">Belongs to the type IB topoisomerase family.</text>
</comment>
<evidence type="ECO:0000256" key="3">
    <source>
        <dbReference type="ARBA" id="ARBA00012891"/>
    </source>
</evidence>
<dbReference type="PRINTS" id="PR00416">
    <property type="entry name" value="EUTPISMRASEI"/>
</dbReference>
<protein>
    <recommendedName>
        <fullName evidence="3">DNA topoisomerase</fullName>
        <ecNumber evidence="3">5.6.2.1</ecNumber>
    </recommendedName>
</protein>
<dbReference type="InterPro" id="IPR014711">
    <property type="entry name" value="TopoI_cat_a-hlx-sub_euk"/>
</dbReference>
<dbReference type="InterPro" id="IPR001631">
    <property type="entry name" value="TopoI"/>
</dbReference>
<dbReference type="SUPFAM" id="SSF56349">
    <property type="entry name" value="DNA breaking-rejoining enzymes"/>
    <property type="match status" value="1"/>
</dbReference>
<evidence type="ECO:0000259" key="9">
    <source>
        <dbReference type="Pfam" id="PF21338"/>
    </source>
</evidence>
<evidence type="ECO:0000259" key="8">
    <source>
        <dbReference type="Pfam" id="PF01028"/>
    </source>
</evidence>
<evidence type="ECO:0000256" key="7">
    <source>
        <dbReference type="SAM" id="MobiDB-lite"/>
    </source>
</evidence>
<dbReference type="InterPro" id="IPR013500">
    <property type="entry name" value="TopoI_cat_euk"/>
</dbReference>
<dbReference type="InterPro" id="IPR035447">
    <property type="entry name" value="DNA_topo_I_N_sf"/>
</dbReference>
<feature type="domain" description="DNA topoisomerase I catalytic core eukaryotic-type" evidence="8">
    <location>
        <begin position="168"/>
        <end position="378"/>
    </location>
</feature>
<comment type="catalytic activity">
    <reaction evidence="1">
        <text>ATP-independent breakage of single-stranded DNA, followed by passage and rejoining.</text>
        <dbReference type="EC" id="5.6.2.1"/>
    </reaction>
</comment>
<dbReference type="SUPFAM" id="SSF55869">
    <property type="entry name" value="DNA topoisomerase I domain"/>
    <property type="match status" value="1"/>
</dbReference>
<evidence type="ECO:0000256" key="6">
    <source>
        <dbReference type="ARBA" id="ARBA00023235"/>
    </source>
</evidence>
<evidence type="ECO:0000256" key="4">
    <source>
        <dbReference type="ARBA" id="ARBA00023029"/>
    </source>
</evidence>
<dbReference type="Pfam" id="PF21338">
    <property type="entry name" value="Top1B_N_bact"/>
    <property type="match status" value="1"/>
</dbReference>
<dbReference type="InterPro" id="IPR049331">
    <property type="entry name" value="Top1B_N_bact"/>
</dbReference>